<evidence type="ECO:0000256" key="1">
    <source>
        <dbReference type="SAM" id="Phobius"/>
    </source>
</evidence>
<accession>A0AAV5W2F4</accession>
<keyword evidence="3" id="KW-1185">Reference proteome</keyword>
<dbReference type="PANTHER" id="PTHR47521:SF18">
    <property type="entry name" value="G PROTEIN-COUPLED RECEPTOR-RELATED"/>
    <property type="match status" value="1"/>
</dbReference>
<dbReference type="Proteomes" id="UP001432322">
    <property type="component" value="Unassembled WGS sequence"/>
</dbReference>
<name>A0AAV5W2F4_9BILA</name>
<dbReference type="PANTHER" id="PTHR47521">
    <property type="entry name" value="SERPENTINE RECEPTOR, CLASS E (EPSILON)-RELATED"/>
    <property type="match status" value="1"/>
</dbReference>
<dbReference type="AlphaFoldDB" id="A0AAV5W2F4"/>
<feature type="transmembrane region" description="Helical" evidence="1">
    <location>
        <begin position="155"/>
        <end position="177"/>
    </location>
</feature>
<comment type="caution">
    <text evidence="2">The sequence shown here is derived from an EMBL/GenBank/DDBJ whole genome shotgun (WGS) entry which is preliminary data.</text>
</comment>
<feature type="non-terminal residue" evidence="2">
    <location>
        <position position="220"/>
    </location>
</feature>
<keyword evidence="1" id="KW-0812">Transmembrane</keyword>
<gene>
    <name evidence="2" type="ORF">PFISCL1PPCAC_16424</name>
</gene>
<feature type="transmembrane region" description="Helical" evidence="1">
    <location>
        <begin position="131"/>
        <end position="149"/>
    </location>
</feature>
<protein>
    <recommendedName>
        <fullName evidence="4">G protein-coupled receptor</fullName>
    </recommendedName>
</protein>
<dbReference type="EMBL" id="BTSY01000004">
    <property type="protein sequence ID" value="GMT25127.1"/>
    <property type="molecule type" value="Genomic_DNA"/>
</dbReference>
<evidence type="ECO:0008006" key="4">
    <source>
        <dbReference type="Google" id="ProtNLM"/>
    </source>
</evidence>
<keyword evidence="1" id="KW-1133">Transmembrane helix</keyword>
<dbReference type="InterPro" id="IPR052860">
    <property type="entry name" value="NRL-GPCR1"/>
</dbReference>
<evidence type="ECO:0000313" key="2">
    <source>
        <dbReference type="EMBL" id="GMT25127.1"/>
    </source>
</evidence>
<keyword evidence="1" id="KW-0472">Membrane</keyword>
<feature type="non-terminal residue" evidence="2">
    <location>
        <position position="1"/>
    </location>
</feature>
<reference evidence="2" key="1">
    <citation type="submission" date="2023-10" db="EMBL/GenBank/DDBJ databases">
        <title>Genome assembly of Pristionchus species.</title>
        <authorList>
            <person name="Yoshida K."/>
            <person name="Sommer R.J."/>
        </authorList>
    </citation>
    <scope>NUCLEOTIDE SEQUENCE</scope>
    <source>
        <strain evidence="2">RS5133</strain>
    </source>
</reference>
<proteinExistence type="predicted"/>
<organism evidence="2 3">
    <name type="scientific">Pristionchus fissidentatus</name>
    <dbReference type="NCBI Taxonomy" id="1538716"/>
    <lineage>
        <taxon>Eukaryota</taxon>
        <taxon>Metazoa</taxon>
        <taxon>Ecdysozoa</taxon>
        <taxon>Nematoda</taxon>
        <taxon>Chromadorea</taxon>
        <taxon>Rhabditida</taxon>
        <taxon>Rhabditina</taxon>
        <taxon>Diplogasteromorpha</taxon>
        <taxon>Diplogasteroidea</taxon>
        <taxon>Neodiplogasteridae</taxon>
        <taxon>Pristionchus</taxon>
    </lineage>
</organism>
<feature type="transmembrane region" description="Helical" evidence="1">
    <location>
        <begin position="20"/>
        <end position="37"/>
    </location>
</feature>
<evidence type="ECO:0000313" key="3">
    <source>
        <dbReference type="Proteomes" id="UP001432322"/>
    </source>
</evidence>
<sequence length="220" mass="24483">SDTTITCPTASKFVANVAQLLLNLFGCCTALLLLRVVQSTQIHPNCKYLLSSWSLGYLSLFIAHARISLMNLEMDDLPVNKMIPHSRSLSIDVSVASQFACALWEISIATERLISAIHPAAYYKSGRKGRVLYPVTALILCLAAVQGYITEVSQHFLAAAVILVIDVCTITINSISVRYCQRRFQSMHGKVSLNARYQVREAHDIASSMQRSYIVCFFFK</sequence>